<dbReference type="Proteomes" id="UP000199700">
    <property type="component" value="Chromosome"/>
</dbReference>
<gene>
    <name evidence="3" type="ORF">SAMN04489751_1204</name>
</gene>
<dbReference type="EMBL" id="LT629739">
    <property type="protein sequence ID" value="SDS09063.1"/>
    <property type="molecule type" value="Genomic_DNA"/>
</dbReference>
<dbReference type="InterPro" id="IPR005532">
    <property type="entry name" value="SUMF_dom"/>
</dbReference>
<organism evidence="3 4">
    <name type="scientific">Brevibacterium sandarakinum</name>
    <dbReference type="NCBI Taxonomy" id="629680"/>
    <lineage>
        <taxon>Bacteria</taxon>
        <taxon>Bacillati</taxon>
        <taxon>Actinomycetota</taxon>
        <taxon>Actinomycetes</taxon>
        <taxon>Micrococcales</taxon>
        <taxon>Brevibacteriaceae</taxon>
        <taxon>Brevibacterium</taxon>
    </lineage>
</organism>
<sequence>MASCCGPARNSPVGASQSETRPAEVGVEEEESPAEVGSPGGESTAAPGPDGQLLTELAALAPQDLAMIGLSGGTFLMGSENPLAYPDDGEGPVREVGIDGFAIAATTVTVAEFAAFVAATGHRTDAETHGDSLVFTGLLAEGLHETSPAVQATPWWRQVTGATWFHPAGPGITGTAGVPGVPDVPGVPGSTLEGATLSHWATHPVTHVSRTDAEAYAQWVGARLPSEAEWEFASRGGLEQQPYPWGAVREPGGEARMNTFTGVFPDGPTQPVGTVPADWYRPNGFGLHNTTGNVWEWTSSEFSAHDPRPVLRGGSYMCHDSYCRRYRTSARTAATPDTSLGHTGFRLALSV</sequence>
<dbReference type="PANTHER" id="PTHR23150">
    <property type="entry name" value="SULFATASE MODIFYING FACTOR 1, 2"/>
    <property type="match status" value="1"/>
</dbReference>
<feature type="domain" description="Sulfatase-modifying factor enzyme-like" evidence="2">
    <location>
        <begin position="66"/>
        <end position="177"/>
    </location>
</feature>
<keyword evidence="4" id="KW-1185">Reference proteome</keyword>
<evidence type="ECO:0000313" key="3">
    <source>
        <dbReference type="EMBL" id="SDS09063.1"/>
    </source>
</evidence>
<dbReference type="Pfam" id="PF03781">
    <property type="entry name" value="FGE-sulfatase"/>
    <property type="match status" value="2"/>
</dbReference>
<dbReference type="RefSeq" id="WP_092104018.1">
    <property type="nucleotide sequence ID" value="NZ_LT629739.1"/>
</dbReference>
<dbReference type="InterPro" id="IPR042095">
    <property type="entry name" value="SUMF_sf"/>
</dbReference>
<dbReference type="InterPro" id="IPR016187">
    <property type="entry name" value="CTDL_fold"/>
</dbReference>
<dbReference type="SUPFAM" id="SSF56436">
    <property type="entry name" value="C-type lectin-like"/>
    <property type="match status" value="1"/>
</dbReference>
<dbReference type="Gene3D" id="3.90.1580.10">
    <property type="entry name" value="paralog of FGE (formylglycine-generating enzyme)"/>
    <property type="match status" value="1"/>
</dbReference>
<dbReference type="PANTHER" id="PTHR23150:SF19">
    <property type="entry name" value="FORMYLGLYCINE-GENERATING ENZYME"/>
    <property type="match status" value="1"/>
</dbReference>
<evidence type="ECO:0000313" key="4">
    <source>
        <dbReference type="Proteomes" id="UP000199700"/>
    </source>
</evidence>
<reference evidence="3" key="1">
    <citation type="submission" date="2016-10" db="EMBL/GenBank/DDBJ databases">
        <authorList>
            <person name="Varghese N."/>
            <person name="Submissions S."/>
        </authorList>
    </citation>
    <scope>NUCLEOTIDE SEQUENCE [LARGE SCALE GENOMIC DNA]</scope>
    <source>
        <strain evidence="3">DSM 22082</strain>
    </source>
</reference>
<feature type="domain" description="Sulfatase-modifying factor enzyme-like" evidence="2">
    <location>
        <begin position="196"/>
        <end position="348"/>
    </location>
</feature>
<protein>
    <submittedName>
        <fullName evidence="3">Formylglycine-generating enzyme, required for sulfatase activity, contains SUMF1/FGE domain</fullName>
    </submittedName>
</protein>
<name>A0A1H1PD60_BRESA</name>
<dbReference type="InterPro" id="IPR051043">
    <property type="entry name" value="Sulfatase_Mod_Factor_Kinase"/>
</dbReference>
<dbReference type="AlphaFoldDB" id="A0A1H1PD60"/>
<dbReference type="GO" id="GO:0120147">
    <property type="term" value="F:formylglycine-generating oxidase activity"/>
    <property type="evidence" value="ECO:0007669"/>
    <property type="project" value="TreeGrafter"/>
</dbReference>
<accession>A0A1H1PD60</accession>
<dbReference type="STRING" id="629680.SAMN04489751_1204"/>
<proteinExistence type="predicted"/>
<feature type="region of interest" description="Disordered" evidence="1">
    <location>
        <begin position="1"/>
        <end position="50"/>
    </location>
</feature>
<evidence type="ECO:0000259" key="2">
    <source>
        <dbReference type="Pfam" id="PF03781"/>
    </source>
</evidence>
<evidence type="ECO:0000256" key="1">
    <source>
        <dbReference type="SAM" id="MobiDB-lite"/>
    </source>
</evidence>
<dbReference type="OrthoDB" id="9768004at2"/>
<feature type="compositionally biased region" description="Low complexity" evidence="1">
    <location>
        <begin position="34"/>
        <end position="43"/>
    </location>
</feature>